<name>A0A1X1WVG6_MYCIR</name>
<dbReference type="Pfam" id="PF11887">
    <property type="entry name" value="Mce4_CUP1"/>
    <property type="match status" value="1"/>
</dbReference>
<feature type="domain" description="Mce/MlaD" evidence="3">
    <location>
        <begin position="43"/>
        <end position="116"/>
    </location>
</feature>
<dbReference type="InterPro" id="IPR003399">
    <property type="entry name" value="Mce/MlaD"/>
</dbReference>
<evidence type="ECO:0000259" key="3">
    <source>
        <dbReference type="Pfam" id="PF02470"/>
    </source>
</evidence>
<reference evidence="5 6" key="1">
    <citation type="submission" date="2016-01" db="EMBL/GenBank/DDBJ databases">
        <title>The new phylogeny of the genus Mycobacterium.</title>
        <authorList>
            <person name="Tarcisio F."/>
            <person name="Conor M."/>
            <person name="Antonella G."/>
            <person name="Elisabetta G."/>
            <person name="Giulia F.S."/>
            <person name="Sara T."/>
            <person name="Anna F."/>
            <person name="Clotilde B."/>
            <person name="Roberto B."/>
            <person name="Veronica D.S."/>
            <person name="Fabio R."/>
            <person name="Monica P."/>
            <person name="Olivier J."/>
            <person name="Enrico T."/>
            <person name="Nicola S."/>
        </authorList>
    </citation>
    <scope>NUCLEOTIDE SEQUENCE [LARGE SCALE GENOMIC DNA]</scope>
    <source>
        <strain evidence="5 6">DSM 45541</strain>
    </source>
</reference>
<feature type="region of interest" description="Disordered" evidence="1">
    <location>
        <begin position="415"/>
        <end position="483"/>
    </location>
</feature>
<accession>A0A1X1WVG6</accession>
<sequence>MYAEMRTLSSGKLVRTGFMGIVITALVTGVGQSITTVPMLFATPEYFGQFSESGGLHTGDTVRLNGMDVGSVSSVKVDGDRVRVGFTLGATTVGTDSRVSIRTDTILGKKTLEIEPRGSNRLRANATLPLQQSTTPYQIYDAFDDLTRSTAGWDIDSLKESLNVLSETITATAPDLSAALRGVAEFSDTIGTRDDQLNDLLANADQVATVLGNRSDNINQLVLNAQALLAKFNSRQSDIDALLGNVVAVSTQVSGLIDDNPNLNAVLVQLRTLSETLVANKTKLTQTLATVDRFVGAISEAVASGPYFKVMVANLIPGQILQPFIDAAFKKRGIDPQKFWGDAGLPAFRFPDPNGQGFPNGAPPPSPAPLEGIPEFPGPAVEKGSPCSYTPALGALPTPDDPLPCSRETMGPFGDNPYGPNYGPPRVAVTDPQPERAPAPGIPAAAAPGQATPVVPGTTVPLPDAPPGARTVPTAPTPAQVGQ</sequence>
<dbReference type="PANTHER" id="PTHR33371:SF18">
    <property type="entry name" value="MCE-FAMILY PROTEIN MCE3C"/>
    <property type="match status" value="1"/>
</dbReference>
<feature type="transmembrane region" description="Helical" evidence="2">
    <location>
        <begin position="21"/>
        <end position="41"/>
    </location>
</feature>
<proteinExistence type="predicted"/>
<evidence type="ECO:0000256" key="1">
    <source>
        <dbReference type="SAM" id="MobiDB-lite"/>
    </source>
</evidence>
<gene>
    <name evidence="5" type="ORF">AWC12_07500</name>
</gene>
<protein>
    <submittedName>
        <fullName evidence="5">Mammalian cell entry protein</fullName>
    </submittedName>
</protein>
<dbReference type="GO" id="GO:0005576">
    <property type="term" value="C:extracellular region"/>
    <property type="evidence" value="ECO:0007669"/>
    <property type="project" value="TreeGrafter"/>
</dbReference>
<keyword evidence="2" id="KW-0812">Transmembrane</keyword>
<evidence type="ECO:0000313" key="5">
    <source>
        <dbReference type="EMBL" id="ORV90574.1"/>
    </source>
</evidence>
<evidence type="ECO:0000256" key="2">
    <source>
        <dbReference type="SAM" id="Phobius"/>
    </source>
</evidence>
<dbReference type="Pfam" id="PF02470">
    <property type="entry name" value="MlaD"/>
    <property type="match status" value="1"/>
</dbReference>
<evidence type="ECO:0000259" key="4">
    <source>
        <dbReference type="Pfam" id="PF11887"/>
    </source>
</evidence>
<evidence type="ECO:0000313" key="6">
    <source>
        <dbReference type="Proteomes" id="UP000193622"/>
    </source>
</evidence>
<dbReference type="InterPro" id="IPR024516">
    <property type="entry name" value="Mce_C"/>
</dbReference>
<keyword evidence="2" id="KW-0472">Membrane</keyword>
<dbReference type="PANTHER" id="PTHR33371">
    <property type="entry name" value="INTERMEMBRANE PHOSPHOLIPID TRANSPORT SYSTEM BINDING PROTEIN MLAD-RELATED"/>
    <property type="match status" value="1"/>
</dbReference>
<feature type="compositionally biased region" description="Low complexity" evidence="1">
    <location>
        <begin position="442"/>
        <end position="461"/>
    </location>
</feature>
<dbReference type="AlphaFoldDB" id="A0A1X1WVG6"/>
<keyword evidence="2" id="KW-1133">Transmembrane helix</keyword>
<dbReference type="InterPro" id="IPR052336">
    <property type="entry name" value="MlaD_Phospholipid_Transporter"/>
</dbReference>
<feature type="compositionally biased region" description="Low complexity" evidence="1">
    <location>
        <begin position="415"/>
        <end position="425"/>
    </location>
</feature>
<feature type="domain" description="Mammalian cell entry C-terminal" evidence="4">
    <location>
        <begin position="120"/>
        <end position="301"/>
    </location>
</feature>
<comment type="caution">
    <text evidence="5">The sequence shown here is derived from an EMBL/GenBank/DDBJ whole genome shotgun (WGS) entry which is preliminary data.</text>
</comment>
<organism evidence="5 6">
    <name type="scientific">Mycolicibacterium iranicum</name>
    <name type="common">Mycobacterium iranicum</name>
    <dbReference type="NCBI Taxonomy" id="912594"/>
    <lineage>
        <taxon>Bacteria</taxon>
        <taxon>Bacillati</taxon>
        <taxon>Actinomycetota</taxon>
        <taxon>Actinomycetes</taxon>
        <taxon>Mycobacteriales</taxon>
        <taxon>Mycobacteriaceae</taxon>
        <taxon>Mycolicibacterium</taxon>
    </lineage>
</organism>
<dbReference type="PRINTS" id="PR01782">
    <property type="entry name" value="MCEVIRFACTOR"/>
</dbReference>
<dbReference type="EMBL" id="LQPC01000020">
    <property type="protein sequence ID" value="ORV90574.1"/>
    <property type="molecule type" value="Genomic_DNA"/>
</dbReference>
<dbReference type="NCBIfam" id="TIGR00996">
    <property type="entry name" value="Mtu_fam_mce"/>
    <property type="match status" value="1"/>
</dbReference>
<dbReference type="InterPro" id="IPR005693">
    <property type="entry name" value="Mce"/>
</dbReference>
<dbReference type="Proteomes" id="UP000193622">
    <property type="component" value="Unassembled WGS sequence"/>
</dbReference>